<name>A0A336MZ52_CULSO</name>
<dbReference type="InterPro" id="IPR015897">
    <property type="entry name" value="CHK_kinase-like"/>
</dbReference>
<accession>A0A336MZ52</accession>
<dbReference type="PANTHER" id="PTHR11012:SF12">
    <property type="entry name" value="CHK KINASE-LIKE DOMAIN-CONTAINING PROTEIN-RELATED"/>
    <property type="match status" value="1"/>
</dbReference>
<dbReference type="VEuPathDB" id="VectorBase:CSON010227"/>
<dbReference type="EMBL" id="UFQT01004118">
    <property type="protein sequence ID" value="SSX35510.1"/>
    <property type="molecule type" value="Genomic_DNA"/>
</dbReference>
<evidence type="ECO:0000259" key="1">
    <source>
        <dbReference type="SMART" id="SM00587"/>
    </source>
</evidence>
<evidence type="ECO:0000313" key="3">
    <source>
        <dbReference type="EMBL" id="SSX35510.1"/>
    </source>
</evidence>
<protein>
    <submittedName>
        <fullName evidence="3">CSON010227 protein</fullName>
    </submittedName>
</protein>
<dbReference type="Gene3D" id="3.90.1200.10">
    <property type="match status" value="1"/>
</dbReference>
<reference evidence="2" key="1">
    <citation type="submission" date="2018-04" db="EMBL/GenBank/DDBJ databases">
        <authorList>
            <person name="Go L.Y."/>
            <person name="Mitchell J.A."/>
        </authorList>
    </citation>
    <scope>NUCLEOTIDE SEQUENCE</scope>
    <source>
        <tissue evidence="2">Whole organism</tissue>
    </source>
</reference>
<dbReference type="OMA" id="KWHAISM"/>
<sequence>MTTNFNTDELEAPEWMNNTFFERALRSYEHDNDVSVKNFTTQPATKVGDHFASIMFRVVIEYDSPKYKKYGEKLQVIVKSMPVTKSQKSDFLEQIPAFKTEIKMYTKVIPEMERVLSSVGDATIIGPRLIFATFDPIPVLVLEDISVTGYEMVEKPIDYEGAKLVAHRIAKFHAASIYIQANGMDLTCFNETLMTVKMPELGGTMLDTFMVPTFDLLVDVMKTWHGDWENIIQKLEKCKLTFADKVRNVYLGKNERIFSVLNHSDFHYKNMMFIKEDGIVKDLLLLDFQFCLWGTCAIDLSYLFYMISNASARERRMDLLQYYYDEFESTLKKLGYSGRIPTLHDFNIEILRNGIVEVLLCVSMLMFQYMDFSNMTTEEVWDTKDPFALHRITMKNPEYQKALKKELPRLVALGLIE</sequence>
<reference evidence="3" key="2">
    <citation type="submission" date="2018-07" db="EMBL/GenBank/DDBJ databases">
        <authorList>
            <person name="Quirk P.G."/>
            <person name="Krulwich T.A."/>
        </authorList>
    </citation>
    <scope>NUCLEOTIDE SEQUENCE</scope>
</reference>
<dbReference type="SMART" id="SM00587">
    <property type="entry name" value="CHK"/>
    <property type="match status" value="1"/>
</dbReference>
<proteinExistence type="predicted"/>
<dbReference type="AlphaFoldDB" id="A0A336MZ52"/>
<organism evidence="3">
    <name type="scientific">Culicoides sonorensis</name>
    <name type="common">Biting midge</name>
    <dbReference type="NCBI Taxonomy" id="179676"/>
    <lineage>
        <taxon>Eukaryota</taxon>
        <taxon>Metazoa</taxon>
        <taxon>Ecdysozoa</taxon>
        <taxon>Arthropoda</taxon>
        <taxon>Hexapoda</taxon>
        <taxon>Insecta</taxon>
        <taxon>Pterygota</taxon>
        <taxon>Neoptera</taxon>
        <taxon>Endopterygota</taxon>
        <taxon>Diptera</taxon>
        <taxon>Nematocera</taxon>
        <taxon>Chironomoidea</taxon>
        <taxon>Ceratopogonidae</taxon>
        <taxon>Ceratopogoninae</taxon>
        <taxon>Culicoides</taxon>
        <taxon>Monoculicoides</taxon>
    </lineage>
</organism>
<feature type="domain" description="CHK kinase-like" evidence="1">
    <location>
        <begin position="140"/>
        <end position="333"/>
    </location>
</feature>
<dbReference type="InterPro" id="IPR011009">
    <property type="entry name" value="Kinase-like_dom_sf"/>
</dbReference>
<dbReference type="InterPro" id="IPR004119">
    <property type="entry name" value="EcKL"/>
</dbReference>
<dbReference type="Pfam" id="PF02958">
    <property type="entry name" value="EcKL"/>
    <property type="match status" value="1"/>
</dbReference>
<dbReference type="SUPFAM" id="SSF56112">
    <property type="entry name" value="Protein kinase-like (PK-like)"/>
    <property type="match status" value="1"/>
</dbReference>
<evidence type="ECO:0000313" key="2">
    <source>
        <dbReference type="EMBL" id="SSX16184.1"/>
    </source>
</evidence>
<dbReference type="EMBL" id="UFQS01004118">
    <property type="protein sequence ID" value="SSX16184.1"/>
    <property type="molecule type" value="Genomic_DNA"/>
</dbReference>
<gene>
    <name evidence="3" type="primary">CSON010227</name>
</gene>
<dbReference type="PANTHER" id="PTHR11012">
    <property type="entry name" value="PROTEIN KINASE-LIKE DOMAIN-CONTAINING"/>
    <property type="match status" value="1"/>
</dbReference>